<proteinExistence type="inferred from homology"/>
<dbReference type="SMART" id="SM00062">
    <property type="entry name" value="PBPb"/>
    <property type="match status" value="1"/>
</dbReference>
<dbReference type="GO" id="GO:0030288">
    <property type="term" value="C:outer membrane-bounded periplasmic space"/>
    <property type="evidence" value="ECO:0007669"/>
    <property type="project" value="TreeGrafter"/>
</dbReference>
<comment type="caution">
    <text evidence="6">The sequence shown here is derived from an EMBL/GenBank/DDBJ whole genome shotgun (WGS) entry which is preliminary data.</text>
</comment>
<dbReference type="Gene3D" id="3.40.190.10">
    <property type="entry name" value="Periplasmic binding protein-like II"/>
    <property type="match status" value="2"/>
</dbReference>
<dbReference type="InterPro" id="IPR001638">
    <property type="entry name" value="Solute-binding_3/MltF_N"/>
</dbReference>
<sequence length="278" mass="30710">MKTFIKKLGIIFTVLTLIVGLTACQKTSDTKGSSIDAIKERGKVIIGVFGDKPPFGYVDENGDSVGYDVYLAHQIAKDLLGDENKVEFVILEAANRIEYLKSNKVDIVLANFTVTEERKQEVDFAEAYMKVALGIVAPDGSQITSVDDLKGKKLIVNKGTTAELFFTENYPDVELISYEQNTETFQALVDGRGDALAHDNTLLFAWAYENAGFKIVEGNLGSQDAIAPAVSKGNTELLNWLNDEIKTLTADGFFEKAYDQELRSHFSPDTNPDDVIFR</sequence>
<comment type="similarity">
    <text evidence="1">Belongs to the bacterial solute-binding protein 3 family.</text>
</comment>
<evidence type="ECO:0000259" key="5">
    <source>
        <dbReference type="SMART" id="SM00062"/>
    </source>
</evidence>
<dbReference type="GO" id="GO:0006865">
    <property type="term" value="P:amino acid transport"/>
    <property type="evidence" value="ECO:0007669"/>
    <property type="project" value="TreeGrafter"/>
</dbReference>
<dbReference type="RefSeq" id="WP_123610821.1">
    <property type="nucleotide sequence ID" value="NZ_RJVG01000015.1"/>
</dbReference>
<dbReference type="OrthoDB" id="115856at2"/>
<dbReference type="PANTHER" id="PTHR30085">
    <property type="entry name" value="AMINO ACID ABC TRANSPORTER PERMEASE"/>
    <property type="match status" value="1"/>
</dbReference>
<evidence type="ECO:0000313" key="6">
    <source>
        <dbReference type="EMBL" id="ROR22382.1"/>
    </source>
</evidence>
<dbReference type="EMBL" id="RJVG01000015">
    <property type="protein sequence ID" value="ROR22382.1"/>
    <property type="molecule type" value="Genomic_DNA"/>
</dbReference>
<evidence type="ECO:0000256" key="3">
    <source>
        <dbReference type="ARBA" id="ARBA00022729"/>
    </source>
</evidence>
<feature type="signal peptide" evidence="4">
    <location>
        <begin position="1"/>
        <end position="23"/>
    </location>
</feature>
<protein>
    <submittedName>
        <fullName evidence="6">Polar amino acid transport system substrate-binding protein</fullName>
    </submittedName>
</protein>
<dbReference type="PANTHER" id="PTHR30085:SF6">
    <property type="entry name" value="ABC TRANSPORTER GLUTAMINE-BINDING PROTEIN GLNH"/>
    <property type="match status" value="1"/>
</dbReference>
<evidence type="ECO:0000256" key="1">
    <source>
        <dbReference type="ARBA" id="ARBA00010333"/>
    </source>
</evidence>
<dbReference type="Pfam" id="PF00497">
    <property type="entry name" value="SBP_bac_3"/>
    <property type="match status" value="1"/>
</dbReference>
<dbReference type="SUPFAM" id="SSF53850">
    <property type="entry name" value="Periplasmic binding protein-like II"/>
    <property type="match status" value="1"/>
</dbReference>
<accession>A0A3N1XBQ2</accession>
<dbReference type="InterPro" id="IPR051455">
    <property type="entry name" value="Bact_solute-bind_prot3"/>
</dbReference>
<evidence type="ECO:0000256" key="2">
    <source>
        <dbReference type="ARBA" id="ARBA00022448"/>
    </source>
</evidence>
<dbReference type="GO" id="GO:0005576">
    <property type="term" value="C:extracellular region"/>
    <property type="evidence" value="ECO:0007669"/>
    <property type="project" value="TreeGrafter"/>
</dbReference>
<gene>
    <name evidence="6" type="ORF">EDD66_11567</name>
</gene>
<dbReference type="PROSITE" id="PS51257">
    <property type="entry name" value="PROKAR_LIPOPROTEIN"/>
    <property type="match status" value="1"/>
</dbReference>
<evidence type="ECO:0000313" key="7">
    <source>
        <dbReference type="Proteomes" id="UP000273083"/>
    </source>
</evidence>
<feature type="domain" description="Solute-binding protein family 3/N-terminal" evidence="5">
    <location>
        <begin position="43"/>
        <end position="265"/>
    </location>
</feature>
<dbReference type="CDD" id="cd13694">
    <property type="entry name" value="PBP2_Cysteine"/>
    <property type="match status" value="1"/>
</dbReference>
<keyword evidence="7" id="KW-1185">Reference proteome</keyword>
<dbReference type="Proteomes" id="UP000273083">
    <property type="component" value="Unassembled WGS sequence"/>
</dbReference>
<keyword evidence="3 4" id="KW-0732">Signal</keyword>
<reference evidence="6 7" key="1">
    <citation type="submission" date="2018-11" db="EMBL/GenBank/DDBJ databases">
        <title>Genomic Encyclopedia of Type Strains, Phase IV (KMG-IV): sequencing the most valuable type-strain genomes for metagenomic binning, comparative biology and taxonomic classification.</title>
        <authorList>
            <person name="Goeker M."/>
        </authorList>
    </citation>
    <scope>NUCLEOTIDE SEQUENCE [LARGE SCALE GENOMIC DNA]</scope>
    <source>
        <strain evidence="6 7">DSM 26537</strain>
    </source>
</reference>
<evidence type="ECO:0000256" key="4">
    <source>
        <dbReference type="SAM" id="SignalP"/>
    </source>
</evidence>
<organism evidence="6 7">
    <name type="scientific">Mobilisporobacter senegalensis</name>
    <dbReference type="NCBI Taxonomy" id="1329262"/>
    <lineage>
        <taxon>Bacteria</taxon>
        <taxon>Bacillati</taxon>
        <taxon>Bacillota</taxon>
        <taxon>Clostridia</taxon>
        <taxon>Lachnospirales</taxon>
        <taxon>Lachnospiraceae</taxon>
        <taxon>Mobilisporobacter</taxon>
    </lineage>
</organism>
<keyword evidence="2" id="KW-0813">Transport</keyword>
<name>A0A3N1XBQ2_9FIRM</name>
<feature type="chain" id="PRO_5039061651" evidence="4">
    <location>
        <begin position="24"/>
        <end position="278"/>
    </location>
</feature>
<dbReference type="AlphaFoldDB" id="A0A3N1XBQ2"/>